<dbReference type="RefSeq" id="XP_066925496.1">
    <property type="nucleotide sequence ID" value="XM_067069395.1"/>
</dbReference>
<dbReference type="Pfam" id="PF13424">
    <property type="entry name" value="TPR_12"/>
    <property type="match status" value="1"/>
</dbReference>
<evidence type="ECO:0000313" key="6">
    <source>
        <dbReference type="EnsemblMetazoa" id="CLYHEMP021456.1"/>
    </source>
</evidence>
<dbReference type="SUPFAM" id="SSF48452">
    <property type="entry name" value="TPR-like"/>
    <property type="match status" value="1"/>
</dbReference>
<dbReference type="GeneID" id="136812869"/>
<dbReference type="InterPro" id="IPR052386">
    <property type="entry name" value="GPSM"/>
</dbReference>
<accession>A0A7M5XDE7</accession>
<feature type="region of interest" description="Disordered" evidence="5">
    <location>
        <begin position="246"/>
        <end position="269"/>
    </location>
</feature>
<sequence length="269" mass="30495">MPPPVEKSNEEEDEEGEEKPKQTVAPKVRELPDVDIYEKPKFGNEDVETSVMELQKILKEKLKGKNIEEKYMAYNDLGTAYYRLFKFDKAELCHHQHLQLAKPSASALALASKRPPNKKEEMIALTNLGCVYQAKREFELALQTFKKAYDIAEELDENASQARILNNMSNIYEANFDFESAVECLKSRMEFMHEVGDINGSIKTSAALGSLFILLGDIRESIMHFENAVIGLRMKIVKAQQDEFEANAQPPEGGEDMIDNDAYYDKGVA</sequence>
<keyword evidence="4" id="KW-0802">TPR repeat</keyword>
<evidence type="ECO:0000256" key="5">
    <source>
        <dbReference type="SAM" id="MobiDB-lite"/>
    </source>
</evidence>
<evidence type="ECO:0000256" key="4">
    <source>
        <dbReference type="PROSITE-ProRule" id="PRU00339"/>
    </source>
</evidence>
<dbReference type="EnsemblMetazoa" id="CLYHEMT021456.1">
    <property type="protein sequence ID" value="CLYHEMP021456.1"/>
    <property type="gene ID" value="CLYHEMG021456"/>
</dbReference>
<dbReference type="OrthoDB" id="5984918at2759"/>
<feature type="repeat" description="TPR" evidence="4">
    <location>
        <begin position="122"/>
        <end position="155"/>
    </location>
</feature>
<keyword evidence="3" id="KW-0677">Repeat</keyword>
<dbReference type="PANTHER" id="PTHR45954">
    <property type="entry name" value="LD33695P"/>
    <property type="match status" value="1"/>
</dbReference>
<dbReference type="InterPro" id="IPR019734">
    <property type="entry name" value="TPR_rpt"/>
</dbReference>
<evidence type="ECO:0000256" key="1">
    <source>
        <dbReference type="ARBA" id="ARBA00004496"/>
    </source>
</evidence>
<proteinExistence type="predicted"/>
<comment type="subcellular location">
    <subcellularLocation>
        <location evidence="1">Cytoplasm</location>
    </subcellularLocation>
</comment>
<evidence type="ECO:0000313" key="7">
    <source>
        <dbReference type="Proteomes" id="UP000594262"/>
    </source>
</evidence>
<keyword evidence="7" id="KW-1185">Reference proteome</keyword>
<reference evidence="6" key="1">
    <citation type="submission" date="2021-01" db="UniProtKB">
        <authorList>
            <consortium name="EnsemblMetazoa"/>
        </authorList>
    </citation>
    <scope>IDENTIFICATION</scope>
</reference>
<dbReference type="Proteomes" id="UP000594262">
    <property type="component" value="Unplaced"/>
</dbReference>
<dbReference type="GO" id="GO:0000132">
    <property type="term" value="P:establishment of mitotic spindle orientation"/>
    <property type="evidence" value="ECO:0007669"/>
    <property type="project" value="TreeGrafter"/>
</dbReference>
<dbReference type="GO" id="GO:0005092">
    <property type="term" value="F:GDP-dissociation inhibitor activity"/>
    <property type="evidence" value="ECO:0007669"/>
    <property type="project" value="TreeGrafter"/>
</dbReference>
<protein>
    <recommendedName>
        <fullName evidence="8">Tetratricopeptide repeat protein</fullName>
    </recommendedName>
</protein>
<dbReference type="SMART" id="SM00028">
    <property type="entry name" value="TPR"/>
    <property type="match status" value="3"/>
</dbReference>
<dbReference type="PANTHER" id="PTHR45954:SF1">
    <property type="entry name" value="LD33695P"/>
    <property type="match status" value="1"/>
</dbReference>
<dbReference type="AlphaFoldDB" id="A0A7M5XDE7"/>
<evidence type="ECO:0008006" key="8">
    <source>
        <dbReference type="Google" id="ProtNLM"/>
    </source>
</evidence>
<dbReference type="InterPro" id="IPR011990">
    <property type="entry name" value="TPR-like_helical_dom_sf"/>
</dbReference>
<dbReference type="PROSITE" id="PS50005">
    <property type="entry name" value="TPR"/>
    <property type="match status" value="1"/>
</dbReference>
<evidence type="ECO:0000256" key="3">
    <source>
        <dbReference type="ARBA" id="ARBA00022737"/>
    </source>
</evidence>
<feature type="region of interest" description="Disordered" evidence="5">
    <location>
        <begin position="1"/>
        <end position="32"/>
    </location>
</feature>
<dbReference type="GO" id="GO:0005938">
    <property type="term" value="C:cell cortex"/>
    <property type="evidence" value="ECO:0007669"/>
    <property type="project" value="TreeGrafter"/>
</dbReference>
<dbReference type="GO" id="GO:0001965">
    <property type="term" value="F:G-protein alpha-subunit binding"/>
    <property type="evidence" value="ECO:0007669"/>
    <property type="project" value="TreeGrafter"/>
</dbReference>
<name>A0A7M5XDE7_9CNID</name>
<keyword evidence="2" id="KW-0963">Cytoplasm</keyword>
<dbReference type="Gene3D" id="1.25.40.10">
    <property type="entry name" value="Tetratricopeptide repeat domain"/>
    <property type="match status" value="1"/>
</dbReference>
<evidence type="ECO:0000256" key="2">
    <source>
        <dbReference type="ARBA" id="ARBA00022490"/>
    </source>
</evidence>
<organism evidence="6 7">
    <name type="scientific">Clytia hemisphaerica</name>
    <dbReference type="NCBI Taxonomy" id="252671"/>
    <lineage>
        <taxon>Eukaryota</taxon>
        <taxon>Metazoa</taxon>
        <taxon>Cnidaria</taxon>
        <taxon>Hydrozoa</taxon>
        <taxon>Hydroidolina</taxon>
        <taxon>Leptothecata</taxon>
        <taxon>Obeliida</taxon>
        <taxon>Clytiidae</taxon>
        <taxon>Clytia</taxon>
    </lineage>
</organism>